<dbReference type="Gene3D" id="2.40.10.220">
    <property type="entry name" value="predicted glycosyltransferase like domains"/>
    <property type="match status" value="1"/>
</dbReference>
<dbReference type="SUPFAM" id="SSF141371">
    <property type="entry name" value="PilZ domain-like"/>
    <property type="match status" value="1"/>
</dbReference>
<dbReference type="InterPro" id="IPR009875">
    <property type="entry name" value="PilZ_domain"/>
</dbReference>
<evidence type="ECO:0000259" key="1">
    <source>
        <dbReference type="Pfam" id="PF07238"/>
    </source>
</evidence>
<proteinExistence type="predicted"/>
<evidence type="ECO:0000313" key="2">
    <source>
        <dbReference type="EMBL" id="VAW85528.1"/>
    </source>
</evidence>
<feature type="domain" description="PilZ" evidence="1">
    <location>
        <begin position="2"/>
        <end position="92"/>
    </location>
</feature>
<name>A0A3B0YWX6_9ZZZZ</name>
<protein>
    <recommendedName>
        <fullName evidence="1">PilZ domain-containing protein</fullName>
    </recommendedName>
</protein>
<reference evidence="2" key="1">
    <citation type="submission" date="2018-06" db="EMBL/GenBank/DDBJ databases">
        <authorList>
            <person name="Zhirakovskaya E."/>
        </authorList>
    </citation>
    <scope>NUCLEOTIDE SEQUENCE</scope>
</reference>
<gene>
    <name evidence="2" type="ORF">MNBD_GAMMA16-154</name>
</gene>
<accession>A0A3B0YWX6</accession>
<dbReference type="EMBL" id="UOFO01000075">
    <property type="protein sequence ID" value="VAW85528.1"/>
    <property type="molecule type" value="Genomic_DNA"/>
</dbReference>
<dbReference type="AlphaFoldDB" id="A0A3B0YWX6"/>
<dbReference type="Pfam" id="PF07238">
    <property type="entry name" value="PilZ"/>
    <property type="match status" value="1"/>
</dbReference>
<organism evidence="2">
    <name type="scientific">hydrothermal vent metagenome</name>
    <dbReference type="NCBI Taxonomy" id="652676"/>
    <lineage>
        <taxon>unclassified sequences</taxon>
        <taxon>metagenomes</taxon>
        <taxon>ecological metagenomes</taxon>
    </lineage>
</organism>
<sequence length="138" mass="15907">MRKFIRHPSDVPIEFAIENIKITRDTLSNISVGGLALRSDERIEVGLLINVAVPTVHPPFLAKGRVAWCLKRKEYFDIGVQFVEKEDTYRVRMVEQICHIEHYKKEILENEGRILNGEEAALEWIAKYASDFPALEGR</sequence>
<dbReference type="GO" id="GO:0035438">
    <property type="term" value="F:cyclic-di-GMP binding"/>
    <property type="evidence" value="ECO:0007669"/>
    <property type="project" value="InterPro"/>
</dbReference>